<dbReference type="EC" id="2.4.1.-" evidence="12"/>
<dbReference type="PANTHER" id="PTHR48438:SF1">
    <property type="entry name" value="ALPHA-(1,3)-FUCOSYLTRANSFERASE C-RELATED"/>
    <property type="match status" value="1"/>
</dbReference>
<evidence type="ECO:0000256" key="6">
    <source>
        <dbReference type="ARBA" id="ARBA00022692"/>
    </source>
</evidence>
<evidence type="ECO:0000256" key="4">
    <source>
        <dbReference type="ARBA" id="ARBA00022676"/>
    </source>
</evidence>
<keyword evidence="16" id="KW-1185">Reference proteome</keyword>
<dbReference type="EMBL" id="JARKIK010000058">
    <property type="protein sequence ID" value="KAK8732029.1"/>
    <property type="molecule type" value="Genomic_DNA"/>
</dbReference>
<keyword evidence="10" id="KW-0472">Membrane</keyword>
<dbReference type="SUPFAM" id="SSF53756">
    <property type="entry name" value="UDP-Glycosyltransferase/glycogen phosphorylase"/>
    <property type="match status" value="1"/>
</dbReference>
<dbReference type="AlphaFoldDB" id="A0AAW0X1X9"/>
<dbReference type="Proteomes" id="UP001445076">
    <property type="component" value="Unassembled WGS sequence"/>
</dbReference>
<evidence type="ECO:0000256" key="11">
    <source>
        <dbReference type="ARBA" id="ARBA00023180"/>
    </source>
</evidence>
<dbReference type="PANTHER" id="PTHR48438">
    <property type="entry name" value="ALPHA-(1,3)-FUCOSYLTRANSFERASE C-RELATED"/>
    <property type="match status" value="1"/>
</dbReference>
<dbReference type="Pfam" id="PF17039">
    <property type="entry name" value="Glyco_tran_10_N"/>
    <property type="match status" value="1"/>
</dbReference>
<keyword evidence="4 12" id="KW-0328">Glycosyltransferase</keyword>
<reference evidence="15 16" key="1">
    <citation type="journal article" date="2024" name="BMC Genomics">
        <title>Genome assembly of redclaw crayfish (Cherax quadricarinatus) provides insights into its immune adaptation and hypoxia tolerance.</title>
        <authorList>
            <person name="Liu Z."/>
            <person name="Zheng J."/>
            <person name="Li H."/>
            <person name="Fang K."/>
            <person name="Wang S."/>
            <person name="He J."/>
            <person name="Zhou D."/>
            <person name="Weng S."/>
            <person name="Chi M."/>
            <person name="Gu Z."/>
            <person name="He J."/>
            <person name="Li F."/>
            <person name="Wang M."/>
        </authorList>
    </citation>
    <scope>NUCLEOTIDE SEQUENCE [LARGE SCALE GENOMIC DNA]</scope>
    <source>
        <strain evidence="15">ZL_2023a</strain>
    </source>
</reference>
<comment type="similarity">
    <text evidence="3 12">Belongs to the glycosyltransferase 10 family.</text>
</comment>
<keyword evidence="11" id="KW-0325">Glycoprotein</keyword>
<evidence type="ECO:0000313" key="15">
    <source>
        <dbReference type="EMBL" id="KAK8732029.1"/>
    </source>
</evidence>
<dbReference type="GO" id="GO:0008417">
    <property type="term" value="F:fucosyltransferase activity"/>
    <property type="evidence" value="ECO:0007669"/>
    <property type="project" value="InterPro"/>
</dbReference>
<dbReference type="Pfam" id="PF00852">
    <property type="entry name" value="Glyco_transf_10"/>
    <property type="match status" value="1"/>
</dbReference>
<dbReference type="InterPro" id="IPR001503">
    <property type="entry name" value="Glyco_trans_10"/>
</dbReference>
<accession>A0AAW0X1X9</accession>
<evidence type="ECO:0000259" key="14">
    <source>
        <dbReference type="Pfam" id="PF17039"/>
    </source>
</evidence>
<feature type="domain" description="Fucosyltransferase N-terminal" evidence="14">
    <location>
        <begin position="71"/>
        <end position="180"/>
    </location>
</feature>
<evidence type="ECO:0000256" key="8">
    <source>
        <dbReference type="ARBA" id="ARBA00022989"/>
    </source>
</evidence>
<evidence type="ECO:0000256" key="3">
    <source>
        <dbReference type="ARBA" id="ARBA00008919"/>
    </source>
</evidence>
<keyword evidence="7" id="KW-0735">Signal-anchor</keyword>
<organism evidence="15 16">
    <name type="scientific">Cherax quadricarinatus</name>
    <name type="common">Australian red claw crayfish</name>
    <dbReference type="NCBI Taxonomy" id="27406"/>
    <lineage>
        <taxon>Eukaryota</taxon>
        <taxon>Metazoa</taxon>
        <taxon>Ecdysozoa</taxon>
        <taxon>Arthropoda</taxon>
        <taxon>Crustacea</taxon>
        <taxon>Multicrustacea</taxon>
        <taxon>Malacostraca</taxon>
        <taxon>Eumalacostraca</taxon>
        <taxon>Eucarida</taxon>
        <taxon>Decapoda</taxon>
        <taxon>Pleocyemata</taxon>
        <taxon>Astacidea</taxon>
        <taxon>Parastacoidea</taxon>
        <taxon>Parastacidae</taxon>
        <taxon>Cherax</taxon>
    </lineage>
</organism>
<keyword evidence="5 12" id="KW-0808">Transferase</keyword>
<protein>
    <recommendedName>
        <fullName evidence="12">Fucosyltransferase</fullName>
        <ecNumber evidence="12">2.4.1.-</ecNumber>
    </recommendedName>
</protein>
<evidence type="ECO:0000256" key="5">
    <source>
        <dbReference type="ARBA" id="ARBA00022679"/>
    </source>
</evidence>
<sequence>MAISYVQRKIERREGDRDLGSNPTTEVTITPILLPGDSNFPYEELSMVNASSPPVDLFKEVSINADDPPLKKILFWNDAYSNKHFGFGFGREPFLRAGCRVNTCMTTGDRSKFPLMEIDAVIWHFRAKDKSLPKLRSPHTRYVFWMMESASHLYGNIEPYNNVFNWTMTYRLDSDFPNPYSYVYRRRTPLEPTNRNYSAGKSKFAAWFVSNCNTIGGRDKLVTTLRKWIEVDQYGHCSSLKCERKDEKKCYAMLASDYKFYFSFENSLCRDYVTEKLFNILRLDVIPVVYGSANYSQHAPPHSYIDALSFPTAKALADYLIYLNNNDTAYNEYFRWKRFHRLPGWSKVARSYCDMCERLHTDNSTKVYNLKKWFVDDSHCKSKSSRDISSFINGF</sequence>
<gene>
    <name evidence="15" type="ORF">OTU49_007146</name>
</gene>
<keyword evidence="8" id="KW-1133">Transmembrane helix</keyword>
<comment type="caution">
    <text evidence="15">The sequence shown here is derived from an EMBL/GenBank/DDBJ whole genome shotgun (WGS) entry which is preliminary data.</text>
</comment>
<comment type="pathway">
    <text evidence="2">Protein modification; protein glycosylation.</text>
</comment>
<dbReference type="FunFam" id="3.40.50.11660:FF:000004">
    <property type="entry name" value="Glycoprotein 3-alpha-L-fucosyltransferase A"/>
    <property type="match status" value="1"/>
</dbReference>
<feature type="domain" description="Fucosyltransferase C-terminal" evidence="13">
    <location>
        <begin position="200"/>
        <end position="373"/>
    </location>
</feature>
<keyword evidence="6 12" id="KW-0812">Transmembrane</keyword>
<evidence type="ECO:0000313" key="16">
    <source>
        <dbReference type="Proteomes" id="UP001445076"/>
    </source>
</evidence>
<keyword evidence="9 12" id="KW-0333">Golgi apparatus</keyword>
<comment type="subcellular location">
    <subcellularLocation>
        <location evidence="1 12">Golgi apparatus</location>
        <location evidence="1 12">Golgi stack membrane</location>
        <topology evidence="1 12">Single-pass type II membrane protein</topology>
    </subcellularLocation>
</comment>
<dbReference type="InterPro" id="IPR031481">
    <property type="entry name" value="Glyco_tran_10_N"/>
</dbReference>
<name>A0AAW0X1X9_CHEQU</name>
<evidence type="ECO:0000256" key="1">
    <source>
        <dbReference type="ARBA" id="ARBA00004447"/>
    </source>
</evidence>
<evidence type="ECO:0000256" key="2">
    <source>
        <dbReference type="ARBA" id="ARBA00004922"/>
    </source>
</evidence>
<dbReference type="InterPro" id="IPR038577">
    <property type="entry name" value="GT10-like_C_sf"/>
</dbReference>
<proteinExistence type="inferred from homology"/>
<dbReference type="Gene3D" id="3.40.50.11660">
    <property type="entry name" value="Glycosyl transferase family 10, C-terminal domain"/>
    <property type="match status" value="1"/>
</dbReference>
<dbReference type="InterPro" id="IPR055270">
    <property type="entry name" value="Glyco_tran_10_C"/>
</dbReference>
<evidence type="ECO:0000259" key="13">
    <source>
        <dbReference type="Pfam" id="PF00852"/>
    </source>
</evidence>
<evidence type="ECO:0000256" key="12">
    <source>
        <dbReference type="RuleBase" id="RU003832"/>
    </source>
</evidence>
<dbReference type="GO" id="GO:0032580">
    <property type="term" value="C:Golgi cisterna membrane"/>
    <property type="evidence" value="ECO:0007669"/>
    <property type="project" value="UniProtKB-SubCell"/>
</dbReference>
<evidence type="ECO:0000256" key="10">
    <source>
        <dbReference type="ARBA" id="ARBA00023136"/>
    </source>
</evidence>
<evidence type="ECO:0000256" key="7">
    <source>
        <dbReference type="ARBA" id="ARBA00022968"/>
    </source>
</evidence>
<evidence type="ECO:0000256" key="9">
    <source>
        <dbReference type="ARBA" id="ARBA00023034"/>
    </source>
</evidence>